<proteinExistence type="inferred from homology"/>
<protein>
    <submittedName>
        <fullName evidence="2">COG1355, Predicted dioxygenase</fullName>
    </submittedName>
</protein>
<name>A0A1W1EB69_9ZZZZ</name>
<dbReference type="Pfam" id="PF01875">
    <property type="entry name" value="Memo"/>
    <property type="match status" value="1"/>
</dbReference>
<dbReference type="EMBL" id="FPIB01000028">
    <property type="protein sequence ID" value="SFV91116.1"/>
    <property type="molecule type" value="Genomic_DNA"/>
</dbReference>
<comment type="similarity">
    <text evidence="1">Belongs to the MEMO1 family.</text>
</comment>
<dbReference type="GO" id="GO:0051213">
    <property type="term" value="F:dioxygenase activity"/>
    <property type="evidence" value="ECO:0007669"/>
    <property type="project" value="UniProtKB-KW"/>
</dbReference>
<dbReference type="PANTHER" id="PTHR11060">
    <property type="entry name" value="PROTEIN MEMO1"/>
    <property type="match status" value="1"/>
</dbReference>
<dbReference type="NCBIfam" id="TIGR04336">
    <property type="entry name" value="AmmeMemoSam_B"/>
    <property type="match status" value="1"/>
</dbReference>
<keyword evidence="2" id="KW-0560">Oxidoreductase</keyword>
<dbReference type="PANTHER" id="PTHR11060:SF0">
    <property type="entry name" value="PROTEIN MEMO1"/>
    <property type="match status" value="1"/>
</dbReference>
<accession>A0A1W1EB69</accession>
<keyword evidence="2" id="KW-0223">Dioxygenase</keyword>
<dbReference type="Gene3D" id="3.40.830.10">
    <property type="entry name" value="LigB-like"/>
    <property type="match status" value="1"/>
</dbReference>
<evidence type="ECO:0000313" key="2">
    <source>
        <dbReference type="EMBL" id="SFV91116.1"/>
    </source>
</evidence>
<dbReference type="HAMAP" id="MF_00055">
    <property type="entry name" value="MEMO1"/>
    <property type="match status" value="1"/>
</dbReference>
<dbReference type="AlphaFoldDB" id="A0A1W1EB69"/>
<evidence type="ECO:0000256" key="1">
    <source>
        <dbReference type="ARBA" id="ARBA00006315"/>
    </source>
</evidence>
<reference evidence="2" key="1">
    <citation type="submission" date="2016-10" db="EMBL/GenBank/DDBJ databases">
        <authorList>
            <person name="de Groot N.N."/>
        </authorList>
    </citation>
    <scope>NUCLEOTIDE SEQUENCE</scope>
</reference>
<organism evidence="2">
    <name type="scientific">hydrothermal vent metagenome</name>
    <dbReference type="NCBI Taxonomy" id="652676"/>
    <lineage>
        <taxon>unclassified sequences</taxon>
        <taxon>metagenomes</taxon>
        <taxon>ecological metagenomes</taxon>
    </lineage>
</organism>
<gene>
    <name evidence="2" type="ORF">MNB_SV-4-168</name>
</gene>
<sequence>MSARETAVAGQFYPASGAEIEKMIEHYNTILDAHANIDRLFSFKSRAVIVPHAGYVYSGFTANVALRLLGMQEIKRVVVIGPSHRVYLKGVSVAEYDSYETPFGALRVDTALVAELKAMYGADFYPQAHQEHSTEVQMPLIKYYMPDVSVVELVYEDASPTKIAEMIDYLLDDGHTAVVISTDLSHYYDIQKAKQLDSICLDAVMRLDVSKLHQGCEACGKIGVESMLIAARHKGLKPHILDYRTSADASGDTSQVVGYTSIAFTKED</sequence>
<dbReference type="InterPro" id="IPR002737">
    <property type="entry name" value="MEMO1_fam"/>
</dbReference>
<dbReference type="CDD" id="cd07361">
    <property type="entry name" value="MEMO_like"/>
    <property type="match status" value="1"/>
</dbReference>